<feature type="transmembrane region" description="Helical" evidence="1">
    <location>
        <begin position="71"/>
        <end position="95"/>
    </location>
</feature>
<evidence type="ECO:0000313" key="3">
    <source>
        <dbReference type="Proteomes" id="UP001164653"/>
    </source>
</evidence>
<dbReference type="EMBL" id="CP112998">
    <property type="protein sequence ID" value="WAC13158.1"/>
    <property type="molecule type" value="Genomic_DNA"/>
</dbReference>
<dbReference type="RefSeq" id="WP_244824649.1">
    <property type="nucleotide sequence ID" value="NZ_CP112998.1"/>
</dbReference>
<dbReference type="Proteomes" id="UP001164653">
    <property type="component" value="Chromosome"/>
</dbReference>
<protein>
    <submittedName>
        <fullName evidence="2">Uncharacterized protein</fullName>
    </submittedName>
</protein>
<evidence type="ECO:0000313" key="2">
    <source>
        <dbReference type="EMBL" id="WAC13158.1"/>
    </source>
</evidence>
<keyword evidence="1" id="KW-1133">Transmembrane helix</keyword>
<accession>A0A9E8SLK3</accession>
<sequence length="103" mass="11563">MKKETFTCPACKNDLGFKNLIKIADGHDFKCPHCGTFLRPQQSKTWRWGFLIGSISAVVPAKIYLEYFQDNIFVALMIGAICGATAIMGICVYVYRTTVFSIK</sequence>
<evidence type="ECO:0000256" key="1">
    <source>
        <dbReference type="SAM" id="Phobius"/>
    </source>
</evidence>
<reference evidence="2" key="1">
    <citation type="submission" date="2022-11" db="EMBL/GenBank/DDBJ databases">
        <title>Dyadobacter pollutisoli sp. nov., isolated from plastic dumped soil.</title>
        <authorList>
            <person name="Kim J.M."/>
            <person name="Kim K.R."/>
            <person name="Lee J.K."/>
            <person name="Hao L."/>
            <person name="Jeon C.O."/>
        </authorList>
    </citation>
    <scope>NUCLEOTIDE SEQUENCE</scope>
    <source>
        <strain evidence="2">U1</strain>
    </source>
</reference>
<gene>
    <name evidence="2" type="ORF">ON006_04170</name>
</gene>
<keyword evidence="3" id="KW-1185">Reference proteome</keyword>
<dbReference type="AlphaFoldDB" id="A0A9E8SLK3"/>
<feature type="transmembrane region" description="Helical" evidence="1">
    <location>
        <begin position="48"/>
        <end position="65"/>
    </location>
</feature>
<keyword evidence="1" id="KW-0812">Transmembrane</keyword>
<name>A0A9E8SLK3_9BACT</name>
<proteinExistence type="predicted"/>
<organism evidence="2 3">
    <name type="scientific">Dyadobacter pollutisoli</name>
    <dbReference type="NCBI Taxonomy" id="2910158"/>
    <lineage>
        <taxon>Bacteria</taxon>
        <taxon>Pseudomonadati</taxon>
        <taxon>Bacteroidota</taxon>
        <taxon>Cytophagia</taxon>
        <taxon>Cytophagales</taxon>
        <taxon>Spirosomataceae</taxon>
        <taxon>Dyadobacter</taxon>
    </lineage>
</organism>
<keyword evidence="1" id="KW-0472">Membrane</keyword>
<dbReference type="KEGG" id="dpf:ON006_04170"/>